<dbReference type="SUPFAM" id="SSF48452">
    <property type="entry name" value="TPR-like"/>
    <property type="match status" value="1"/>
</dbReference>
<dbReference type="EMBL" id="DS232767">
    <property type="protein sequence ID" value="EDS45527.1"/>
    <property type="molecule type" value="Genomic_DNA"/>
</dbReference>
<sequence length="520" mass="59274">MVAAADFLLLKLVILTLGSYTVSAETQNRTEFYTSTVGMERLLQSELAILDRLDTIIAKSEAEITLLKRERDRLRAEVAGAKQNPIAYVSNPIRAFLMTKRLLVEYRDIDARVRRGVGVELIDAWTALPRVDDLQGVAEGLSRLQEVYKMKAAELAKGNLNGERVVRELSVEECYWIGRAMAQGACFRNANQWFREALDRLEVEEACKVSRFEILDYYSHSLSEVGRYEEALELTNELLEINSTFVGGIAKKKVIEGWLDHIERNGRKRKLPKPAIIKLYEKLCRGDYERPGEVTSQLFCRYETSATPFLRLAPLKLEVVNLEPLIVVYHEAVSDREIAKLIELARPLIKRSAVGDTRSEQISKIRISQNAWFENEHDPIVETLNQRARDMAGGLNEPSYELLQVNNYGLGGFYSIHYDWSTSANPFPNKGMGNRIATLMFYLSDVQEGGSTVFPRLNLAVRPRKGTAIFWYNLHRNGKGNKKTLHAACPVLIGSKWVANKWIHERHQEFVRPCELDPKK</sequence>
<keyword evidence="14" id="KW-0732">Signal</keyword>
<keyword evidence="18" id="KW-1185">Reference proteome</keyword>
<evidence type="ECO:0000313" key="18">
    <source>
        <dbReference type="Proteomes" id="UP000002320"/>
    </source>
</evidence>
<feature type="signal peptide" evidence="14">
    <location>
        <begin position="1"/>
        <end position="24"/>
    </location>
</feature>
<evidence type="ECO:0000256" key="10">
    <source>
        <dbReference type="ARBA" id="ARBA00023002"/>
    </source>
</evidence>
<dbReference type="InterPro" id="IPR059068">
    <property type="entry name" value="TPR_P4H"/>
</dbReference>
<dbReference type="VEuPathDB" id="VectorBase:CPIJ017129"/>
<dbReference type="GO" id="GO:0005506">
    <property type="term" value="F:iron ion binding"/>
    <property type="evidence" value="ECO:0007669"/>
    <property type="project" value="InterPro"/>
</dbReference>
<dbReference type="VEuPathDB" id="VectorBase:CQUJHB010108"/>
<evidence type="ECO:0000256" key="9">
    <source>
        <dbReference type="ARBA" id="ARBA00022964"/>
    </source>
</evidence>
<dbReference type="PANTHER" id="PTHR10869">
    <property type="entry name" value="PROLYL 4-HYDROXYLASE ALPHA SUBUNIT"/>
    <property type="match status" value="1"/>
</dbReference>
<dbReference type="SMART" id="SM00702">
    <property type="entry name" value="P4Hc"/>
    <property type="match status" value="1"/>
</dbReference>
<dbReference type="GO" id="GO:0031418">
    <property type="term" value="F:L-ascorbic acid binding"/>
    <property type="evidence" value="ECO:0007669"/>
    <property type="project" value="UniProtKB-KW"/>
</dbReference>
<evidence type="ECO:0000256" key="4">
    <source>
        <dbReference type="ARBA" id="ARBA00006511"/>
    </source>
</evidence>
<evidence type="ECO:0000256" key="5">
    <source>
        <dbReference type="ARBA" id="ARBA00012269"/>
    </source>
</evidence>
<dbReference type="InterPro" id="IPR013547">
    <property type="entry name" value="P4H_N"/>
</dbReference>
<dbReference type="InterPro" id="IPR005123">
    <property type="entry name" value="Oxoglu/Fe-dep_dioxygenase_dom"/>
</dbReference>
<dbReference type="InterPro" id="IPR006620">
    <property type="entry name" value="Pro_4_hyd_alph"/>
</dbReference>
<evidence type="ECO:0000256" key="7">
    <source>
        <dbReference type="ARBA" id="ARBA00022824"/>
    </source>
</evidence>
<proteinExistence type="inferred from homology"/>
<evidence type="ECO:0000256" key="3">
    <source>
        <dbReference type="ARBA" id="ARBA00004319"/>
    </source>
</evidence>
<evidence type="ECO:0000259" key="15">
    <source>
        <dbReference type="PROSITE" id="PS51471"/>
    </source>
</evidence>
<evidence type="ECO:0000313" key="16">
    <source>
        <dbReference type="EMBL" id="EDS45527.1"/>
    </source>
</evidence>
<dbReference type="Pfam" id="PF23558">
    <property type="entry name" value="TPR_P4H"/>
    <property type="match status" value="1"/>
</dbReference>
<feature type="chain" id="PRO_5011409329" description="procollagen-proline 4-dioxygenase" evidence="14">
    <location>
        <begin position="25"/>
        <end position="520"/>
    </location>
</feature>
<dbReference type="EC" id="1.14.11.2" evidence="5"/>
<comment type="subcellular location">
    <subcellularLocation>
        <location evidence="3">Endoplasmic reticulum lumen</location>
    </subcellularLocation>
</comment>
<dbReference type="PANTHER" id="PTHR10869:SF244">
    <property type="entry name" value="PROLYL 4-HYDROXYLASE SUBUNIT ALPHA-2"/>
    <property type="match status" value="1"/>
</dbReference>
<evidence type="ECO:0000256" key="1">
    <source>
        <dbReference type="ARBA" id="ARBA00001961"/>
    </source>
</evidence>
<name>B0XDL7_CULQU</name>
<dbReference type="InterPro" id="IPR044862">
    <property type="entry name" value="Pro_4_hyd_alph_FE2OG_OXY"/>
</dbReference>
<organism>
    <name type="scientific">Culex quinquefasciatus</name>
    <name type="common">Southern house mosquito</name>
    <name type="synonym">Culex pungens</name>
    <dbReference type="NCBI Taxonomy" id="7176"/>
    <lineage>
        <taxon>Eukaryota</taxon>
        <taxon>Metazoa</taxon>
        <taxon>Ecdysozoa</taxon>
        <taxon>Arthropoda</taxon>
        <taxon>Hexapoda</taxon>
        <taxon>Insecta</taxon>
        <taxon>Pterygota</taxon>
        <taxon>Neoptera</taxon>
        <taxon>Endopterygota</taxon>
        <taxon>Diptera</taxon>
        <taxon>Nematocera</taxon>
        <taxon>Culicoidea</taxon>
        <taxon>Culicidae</taxon>
        <taxon>Culicinae</taxon>
        <taxon>Culicini</taxon>
        <taxon>Culex</taxon>
        <taxon>Culex</taxon>
    </lineage>
</organism>
<protein>
    <recommendedName>
        <fullName evidence="5">procollagen-proline 4-dioxygenase</fullName>
        <ecNumber evidence="5">1.14.11.2</ecNumber>
    </recommendedName>
</protein>
<dbReference type="Pfam" id="PF08336">
    <property type="entry name" value="P4Ha_N"/>
    <property type="match status" value="1"/>
</dbReference>
<evidence type="ECO:0000256" key="14">
    <source>
        <dbReference type="SAM" id="SignalP"/>
    </source>
</evidence>
<dbReference type="PROSITE" id="PS51471">
    <property type="entry name" value="FE2OG_OXY"/>
    <property type="match status" value="1"/>
</dbReference>
<dbReference type="FunFam" id="2.60.120.620:FF:000011">
    <property type="entry name" value="Prolyl alpha subunit"/>
    <property type="match status" value="1"/>
</dbReference>
<evidence type="ECO:0000256" key="13">
    <source>
        <dbReference type="SAM" id="Coils"/>
    </source>
</evidence>
<dbReference type="EnsemblMetazoa" id="CPIJ017129-RA">
    <property type="protein sequence ID" value="CPIJ017129-PA"/>
    <property type="gene ID" value="CPIJ017129"/>
</dbReference>
<evidence type="ECO:0000256" key="6">
    <source>
        <dbReference type="ARBA" id="ARBA00022723"/>
    </source>
</evidence>
<keyword evidence="7" id="KW-0256">Endoplasmic reticulum</keyword>
<comment type="similarity">
    <text evidence="4">Belongs to the P4HA family.</text>
</comment>
<dbReference type="Gene3D" id="2.60.120.620">
    <property type="entry name" value="q2cbj1_9rhob like domain"/>
    <property type="match status" value="1"/>
</dbReference>
<keyword evidence="12" id="KW-0325">Glycoprotein</keyword>
<comment type="function">
    <text evidence="2">Catalyzes the post-translational formation of 4-hydroxyproline in -Xaa-Pro-Gly- sequences in collagens and other proteins.</text>
</comment>
<feature type="domain" description="Fe2OG dioxygenase" evidence="15">
    <location>
        <begin position="398"/>
        <end position="505"/>
    </location>
</feature>
<reference evidence="17" key="2">
    <citation type="submission" date="2020-05" db="UniProtKB">
        <authorList>
            <consortium name="EnsemblMetazoa"/>
        </authorList>
    </citation>
    <scope>IDENTIFICATION</scope>
    <source>
        <strain evidence="17">JHB</strain>
    </source>
</reference>
<keyword evidence="8" id="KW-0847">Vitamin C</keyword>
<dbReference type="InParanoid" id="B0XDL7"/>
<dbReference type="STRING" id="7176.B0XDL7"/>
<dbReference type="Gene3D" id="6.10.140.1460">
    <property type="match status" value="1"/>
</dbReference>
<evidence type="ECO:0000256" key="11">
    <source>
        <dbReference type="ARBA" id="ARBA00023004"/>
    </source>
</evidence>
<dbReference type="InterPro" id="IPR045054">
    <property type="entry name" value="P4HA-like"/>
</dbReference>
<comment type="cofactor">
    <cofactor evidence="1">
        <name>L-ascorbate</name>
        <dbReference type="ChEBI" id="CHEBI:38290"/>
    </cofactor>
</comment>
<evidence type="ECO:0000256" key="2">
    <source>
        <dbReference type="ARBA" id="ARBA00002035"/>
    </source>
</evidence>
<keyword evidence="11" id="KW-0408">Iron</keyword>
<dbReference type="Gene3D" id="1.25.40.10">
    <property type="entry name" value="Tetratricopeptide repeat domain"/>
    <property type="match status" value="1"/>
</dbReference>
<dbReference type="AlphaFoldDB" id="B0XDL7"/>
<feature type="coiled-coil region" evidence="13">
    <location>
        <begin position="50"/>
        <end position="84"/>
    </location>
</feature>
<keyword evidence="13" id="KW-0175">Coiled coil</keyword>
<evidence type="ECO:0000256" key="12">
    <source>
        <dbReference type="ARBA" id="ARBA00023180"/>
    </source>
</evidence>
<keyword evidence="6" id="KW-0479">Metal-binding</keyword>
<dbReference type="OrthoDB" id="420380at2759"/>
<accession>B0XDL7</accession>
<dbReference type="eggNOG" id="KOG1591">
    <property type="taxonomic scope" value="Eukaryota"/>
</dbReference>
<dbReference type="InterPro" id="IPR011990">
    <property type="entry name" value="TPR-like_helical_dom_sf"/>
</dbReference>
<gene>
    <name evidence="17" type="primary">6051274</name>
    <name evidence="16" type="ORF">CpipJ_CPIJ017129</name>
</gene>
<keyword evidence="9" id="KW-0223">Dioxygenase</keyword>
<evidence type="ECO:0000256" key="8">
    <source>
        <dbReference type="ARBA" id="ARBA00022896"/>
    </source>
</evidence>
<dbReference type="KEGG" id="cqu:CpipJ_CPIJ017129"/>
<dbReference type="OMA" id="RMEYPAK"/>
<reference evidence="16" key="1">
    <citation type="submission" date="2007-03" db="EMBL/GenBank/DDBJ databases">
        <title>Annotation of Culex pipiens quinquefasciatus.</title>
        <authorList>
            <consortium name="The Broad Institute Genome Sequencing Platform"/>
            <person name="Atkinson P.W."/>
            <person name="Hemingway J."/>
            <person name="Christensen B.M."/>
            <person name="Higgs S."/>
            <person name="Kodira C."/>
            <person name="Hannick L."/>
            <person name="Megy K."/>
            <person name="O'Leary S."/>
            <person name="Pearson M."/>
            <person name="Haas B.J."/>
            <person name="Mauceli E."/>
            <person name="Wortman J.R."/>
            <person name="Lee N.H."/>
            <person name="Guigo R."/>
            <person name="Stanke M."/>
            <person name="Alvarado L."/>
            <person name="Amedeo P."/>
            <person name="Antoine C.H."/>
            <person name="Arensburger P."/>
            <person name="Bidwell S.L."/>
            <person name="Crawford M."/>
            <person name="Camaro F."/>
            <person name="Devon K."/>
            <person name="Engels R."/>
            <person name="Hammond M."/>
            <person name="Howarth C."/>
            <person name="Koehrsen M."/>
            <person name="Lawson D."/>
            <person name="Montgomery P."/>
            <person name="Nene V."/>
            <person name="Nusbaum C."/>
            <person name="Puiu D."/>
            <person name="Romero-Severson J."/>
            <person name="Severson D.W."/>
            <person name="Shumway M."/>
            <person name="Sisk P."/>
            <person name="Stolte C."/>
            <person name="Zeng Q."/>
            <person name="Eisenstadt E."/>
            <person name="Fraser-Liggett C."/>
            <person name="Strausberg R."/>
            <person name="Galagan J."/>
            <person name="Birren B."/>
            <person name="Collins F.H."/>
        </authorList>
    </citation>
    <scope>NUCLEOTIDE SEQUENCE [LARGE SCALE GENOMIC DNA]</scope>
    <source>
        <strain evidence="16">JHB</strain>
    </source>
</reference>
<evidence type="ECO:0000313" key="17">
    <source>
        <dbReference type="EnsemblMetazoa" id="CPIJ017129-PA"/>
    </source>
</evidence>
<dbReference type="GO" id="GO:0004656">
    <property type="term" value="F:procollagen-proline 4-dioxygenase activity"/>
    <property type="evidence" value="ECO:0007669"/>
    <property type="project" value="UniProtKB-EC"/>
</dbReference>
<dbReference type="HOGENOM" id="CLU_024155_1_1_1"/>
<dbReference type="GO" id="GO:0005788">
    <property type="term" value="C:endoplasmic reticulum lumen"/>
    <property type="evidence" value="ECO:0007669"/>
    <property type="project" value="UniProtKB-SubCell"/>
</dbReference>
<dbReference type="Proteomes" id="UP000002320">
    <property type="component" value="Unassembled WGS sequence"/>
</dbReference>
<keyword evidence="10" id="KW-0560">Oxidoreductase</keyword>
<dbReference type="Pfam" id="PF13640">
    <property type="entry name" value="2OG-FeII_Oxy_3"/>
    <property type="match status" value="1"/>
</dbReference>